<accession>A0AAW0B4Z1</accession>
<evidence type="ECO:0000313" key="3">
    <source>
        <dbReference type="Proteomes" id="UP001383192"/>
    </source>
</evidence>
<dbReference type="Proteomes" id="UP001383192">
    <property type="component" value="Unassembled WGS sequence"/>
</dbReference>
<evidence type="ECO:0000256" key="1">
    <source>
        <dbReference type="SAM" id="MobiDB-lite"/>
    </source>
</evidence>
<reference evidence="2 3" key="1">
    <citation type="submission" date="2024-01" db="EMBL/GenBank/DDBJ databases">
        <title>A draft genome for a cacao thread blight-causing isolate of Paramarasmius palmivorus.</title>
        <authorList>
            <person name="Baruah I.K."/>
            <person name="Bukari Y."/>
            <person name="Amoako-Attah I."/>
            <person name="Meinhardt L.W."/>
            <person name="Bailey B.A."/>
            <person name="Cohen S.P."/>
        </authorList>
    </citation>
    <scope>NUCLEOTIDE SEQUENCE [LARGE SCALE GENOMIC DNA]</scope>
    <source>
        <strain evidence="2 3">GH-12</strain>
    </source>
</reference>
<keyword evidence="3" id="KW-1185">Reference proteome</keyword>
<proteinExistence type="predicted"/>
<dbReference type="AlphaFoldDB" id="A0AAW0B4Z1"/>
<feature type="region of interest" description="Disordered" evidence="1">
    <location>
        <begin position="359"/>
        <end position="382"/>
    </location>
</feature>
<protein>
    <recommendedName>
        <fullName evidence="4">JmjC domain-containing protein</fullName>
    </recommendedName>
</protein>
<evidence type="ECO:0000313" key="2">
    <source>
        <dbReference type="EMBL" id="KAK7020751.1"/>
    </source>
</evidence>
<organism evidence="2 3">
    <name type="scientific">Paramarasmius palmivorus</name>
    <dbReference type="NCBI Taxonomy" id="297713"/>
    <lineage>
        <taxon>Eukaryota</taxon>
        <taxon>Fungi</taxon>
        <taxon>Dikarya</taxon>
        <taxon>Basidiomycota</taxon>
        <taxon>Agaricomycotina</taxon>
        <taxon>Agaricomycetes</taxon>
        <taxon>Agaricomycetidae</taxon>
        <taxon>Agaricales</taxon>
        <taxon>Marasmiineae</taxon>
        <taxon>Marasmiaceae</taxon>
        <taxon>Paramarasmius</taxon>
    </lineage>
</organism>
<evidence type="ECO:0008006" key="4">
    <source>
        <dbReference type="Google" id="ProtNLM"/>
    </source>
</evidence>
<gene>
    <name evidence="2" type="ORF">VNI00_017606</name>
</gene>
<feature type="region of interest" description="Disordered" evidence="1">
    <location>
        <begin position="483"/>
        <end position="512"/>
    </location>
</feature>
<feature type="compositionally biased region" description="Basic and acidic residues" evidence="1">
    <location>
        <begin position="1192"/>
        <end position="1201"/>
    </location>
</feature>
<name>A0AAW0B4Z1_9AGAR</name>
<dbReference type="SUPFAM" id="SSF51197">
    <property type="entry name" value="Clavaminate synthase-like"/>
    <property type="match status" value="1"/>
</dbReference>
<dbReference type="EMBL" id="JAYKXP010000180">
    <property type="protein sequence ID" value="KAK7020751.1"/>
    <property type="molecule type" value="Genomic_DNA"/>
</dbReference>
<sequence length="1221" mass="134157">MSFTGSAGASDPSLSPLIRSLPWFSTFIVEESDRLKLVPDDLKVTARLLLDAYKDTCLNERSRSVFDNREALQPLQKSAGPVATLLFGFRFLDIASLVNSFDDDEESSTDVTEVRIPDLPMLGRSPFNSTALHLKGVHSLSNKNGWPQVVFDVASRFQRGFGAVSPTLNTVELRLQPQQQLLHAAFRQLHTLCDRQSKITLQKQLFNIEAAAFFMNWLFQGNKDFPEHSMELFDMLNEKCATVDVKLDFQKTFASREKLDVHHLRQPLFLSLAVSPLALLCEISAVSVTTNRVNLIKAWFHYGNARPRNLWSVECSLWRALFAVARGYKTSIESLGDFLRDAVPLLDVSDDERFFFRPENGSPRDLPQGIADGDAHPETNAPAIPPGIDWVALVNGIISQGTRSAENDILPVLDLPSVLAFSPAPTEITGEPSISSTPITADVAVVDESTNASSSAPIGNTGELSITSTEANTEVADECTITISPAPTGVTNDPPLVSSPPTTDATAEAPTEMSNDLSIVSTPAIADITDESTITPTPAATGVTAESVSNYSPDAIEVDTRVSDTQLLPTPTPGPKPKGRKAKSEAKALLATETEKRPLRNRKPVVYTETADYSGGRRSKSNNVSLRDDTVMADPEEVSTAAFNPISSKPRVFGETYLLAGLSGKIVLYRPAVYSPTVIAQIDTLFSRANRLQSLSSLCPMFTRFTSHLYEPSSTANLCIPHAVFGQLDQEGSLPARFTTNIVVYGAKTPSLPLNAALLSKIGSFAGPRQVHDLSLREDAGSADHQIVVSTFKEFLRQVSKGDDGKIMNFLDIPGTDDRYVTPSISTNMFSHRYTMGFPKFLGRHNQVPVCDIYWHLVATAHANHHAHVDANGFATELYVETGVKLVFIGFPDKSNPYLLAEATAFCDFQFDMSGPDSHDIAGFLLFPGDRFFMQPCTPHYVVTIEPSICHGSHFFAAGTMDRSLWGVVHTFFRDHEITNQEHPVYHELLFRMAMHWHDVIVNDTDGFLSLCVAANAPLILAHVPNVYKVNGLIQLFSLVALIEFGTLLAAERYDGSGKDRLRELEGTYSEIRALCTEILSCLDRRIAFEPKKRSLVFIADLARSFLVQHVLCLLQTAKASQHDERKHSLVEKHALSDLKRSAPLFGDVSKLRGGGKVSYGVGLQLAIPQCQTFRWAFADILARNYEIVARDPPSDTDSSRAAKRRRVISPASVPSSDDDM</sequence>
<feature type="region of interest" description="Disordered" evidence="1">
    <location>
        <begin position="561"/>
        <end position="585"/>
    </location>
</feature>
<feature type="region of interest" description="Disordered" evidence="1">
    <location>
        <begin position="1192"/>
        <end position="1221"/>
    </location>
</feature>
<comment type="caution">
    <text evidence="2">The sequence shown here is derived from an EMBL/GenBank/DDBJ whole genome shotgun (WGS) entry which is preliminary data.</text>
</comment>
<feature type="compositionally biased region" description="Low complexity" evidence="1">
    <location>
        <begin position="500"/>
        <end position="512"/>
    </location>
</feature>